<dbReference type="Gene3D" id="1.10.238.10">
    <property type="entry name" value="EF-hand"/>
    <property type="match status" value="1"/>
</dbReference>
<accession>A0A8D2L2L8</accession>
<organism evidence="7 8">
    <name type="scientific">Varanus komodoensis</name>
    <name type="common">Komodo dragon</name>
    <dbReference type="NCBI Taxonomy" id="61221"/>
    <lineage>
        <taxon>Eukaryota</taxon>
        <taxon>Metazoa</taxon>
        <taxon>Chordata</taxon>
        <taxon>Craniata</taxon>
        <taxon>Vertebrata</taxon>
        <taxon>Euteleostomi</taxon>
        <taxon>Lepidosauria</taxon>
        <taxon>Squamata</taxon>
        <taxon>Bifurcata</taxon>
        <taxon>Unidentata</taxon>
        <taxon>Episquamata</taxon>
        <taxon>Toxicofera</taxon>
        <taxon>Anguimorpha</taxon>
        <taxon>Paleoanguimorpha</taxon>
        <taxon>Varanoidea</taxon>
        <taxon>Varanidae</taxon>
        <taxon>Varanus</taxon>
    </lineage>
</organism>
<dbReference type="AlphaFoldDB" id="A0A8D2L2L8"/>
<sequence length="1182" mass="129788">MKMAEMCDEARAKQVEEQINYDHLQKLEHMFHEADIDGGGGLDMEEFRKAMKKIMGDISDEDIDVIFMKVDTNCDGSVDWVTHLLWQPSRLASSPVPCPPRAHAEEIVQIQFFPSQSRGIMEKLRKGAVRSPSGRFLTVSRDGILHYWSDTFKMLRTLDQTKRRHSLKLWVINMLCLPNINLLAIATTDQDIEFFDIGGSKCDRIFSLVDLDGCATAMDYWTDGCRGVFCVGDVKGNILIFTSTDVVMNGLFNILSGAESRPAQRIRCVRGARAHAAPAHLPRSCPRPATCSSPAQALHGDWCQQIMYIPQLNLVASCTPADKTAMALTSLPLSAQIVLRKGILCFDYSSELNILVTGGYEPLIRVWNPYVTSSPITHMKGHATAVTHIMINEQRNTIVSISKDKNIRVWDLLDHFCVQSIHGRNVPLGNFPISAAFYHQASNLLVCATYTGVGLTQETAPESWGRRHAPRGATPGMHWCPMLVFPAASPQAVSGCYSGIISVWDIMTGQKMMEFFTSRENPVEITAMAFDTPERRLITALKNESIKLWNFNNGACLMELPFEGRNEISCILYLNHKIYVSGWSKRVTCYLDTKDEHKLVDCKHWKTYHSDDILSMDSYRGKLLVTASCNGDIVLWNVSSGQAFCRFNASESPLVLLPKRVRSASLRAALPRKRPGVQRRRARPEQGRASLWSSASPALELTRRARAGRSAGPSRGRRCPRGARPCPGPPVRPRRTAGGRRLPCPGAGTCRPRYSVRRRAEVLFLSTCERGPHTAILLTSCADGYIYAWAVGSKGGMMGKFHGAHGRARDAVVVCTMSTDDSELVLFTGDSLGYIKIWDIMNYCTTAEEKDSVLDVSSEAPRERRPPFLCPPATFRPEWDGLLLLQVHGGRVTSLVPPVCLSSWRGHLKNVVSIKYVERFRVILTSSHDCTIKLWMLSGRHVGQSHAVGRGSVVKWVECQPGTRESRVRLGAGAAGRPSPWARGALGREHRRRGARGLPVPGREPAAAFPRPAAATVLSPATEAPVASPPDRGSPLSRPSVSPLALRCCPCGGAGLPLPARPPLSRRGNSWQGGPVAAGDTRPRRVEGACPLLTGGGRRGLALYPQPQRAGRPARPLFHGRAGAPSSGRASKCGAGPGRGPVAASWALWGLLPRCQGLQWGWRGRWPCPGSRACGCGRARSV</sequence>
<dbReference type="PANTHER" id="PTHR44324:SF6">
    <property type="entry name" value="EF-HAND CALCIUM BINDING DOMAIN 8"/>
    <property type="match status" value="1"/>
</dbReference>
<dbReference type="PROSITE" id="PS00678">
    <property type="entry name" value="WD_REPEATS_1"/>
    <property type="match status" value="2"/>
</dbReference>
<keyword evidence="8" id="KW-1185">Reference proteome</keyword>
<keyword evidence="3" id="KW-0677">Repeat</keyword>
<feature type="compositionally biased region" description="Low complexity" evidence="5">
    <location>
        <begin position="1005"/>
        <end position="1015"/>
    </location>
</feature>
<dbReference type="PANTHER" id="PTHR44324">
    <property type="entry name" value="WD40 REPEAT DOMAIN 95"/>
    <property type="match status" value="1"/>
</dbReference>
<keyword evidence="2 4" id="KW-0853">WD repeat</keyword>
<feature type="repeat" description="WD" evidence="4">
    <location>
        <begin position="904"/>
        <end position="935"/>
    </location>
</feature>
<dbReference type="InterPro" id="IPR015943">
    <property type="entry name" value="WD40/YVTN_repeat-like_dom_sf"/>
</dbReference>
<dbReference type="SUPFAM" id="SSF47473">
    <property type="entry name" value="EF-hand"/>
    <property type="match status" value="1"/>
</dbReference>
<dbReference type="PROSITE" id="PS50294">
    <property type="entry name" value="WD_REPEATS_REGION"/>
    <property type="match status" value="2"/>
</dbReference>
<dbReference type="OMA" id="MQPGKIH"/>
<evidence type="ECO:0000259" key="6">
    <source>
        <dbReference type="PROSITE" id="PS50222"/>
    </source>
</evidence>
<dbReference type="Ensembl" id="ENSVKKT00000016125.1">
    <property type="protein sequence ID" value="ENSVKKP00000015751.1"/>
    <property type="gene ID" value="ENSVKKG00000010753.1"/>
</dbReference>
<evidence type="ECO:0000256" key="5">
    <source>
        <dbReference type="SAM" id="MobiDB-lite"/>
    </source>
</evidence>
<dbReference type="GO" id="GO:0005509">
    <property type="term" value="F:calcium ion binding"/>
    <property type="evidence" value="ECO:0007669"/>
    <property type="project" value="InterPro"/>
</dbReference>
<dbReference type="InterPro" id="IPR011992">
    <property type="entry name" value="EF-hand-dom_pair"/>
</dbReference>
<feature type="domain" description="EF-hand" evidence="6">
    <location>
        <begin position="22"/>
        <end position="57"/>
    </location>
</feature>
<evidence type="ECO:0000256" key="3">
    <source>
        <dbReference type="ARBA" id="ARBA00022737"/>
    </source>
</evidence>
<dbReference type="Gene3D" id="2.130.10.10">
    <property type="entry name" value="YVTN repeat-like/Quinoprotein amine dehydrogenase"/>
    <property type="match status" value="3"/>
</dbReference>
<proteinExistence type="predicted"/>
<feature type="region of interest" description="Disordered" evidence="5">
    <location>
        <begin position="671"/>
        <end position="741"/>
    </location>
</feature>
<evidence type="ECO:0000313" key="7">
    <source>
        <dbReference type="Ensembl" id="ENSVKKP00000015751.1"/>
    </source>
</evidence>
<evidence type="ECO:0000256" key="2">
    <source>
        <dbReference type="ARBA" id="ARBA00022574"/>
    </source>
</evidence>
<dbReference type="InterPro" id="IPR019775">
    <property type="entry name" value="WD40_repeat_CS"/>
</dbReference>
<feature type="region of interest" description="Disordered" evidence="5">
    <location>
        <begin position="969"/>
        <end position="1039"/>
    </location>
</feature>
<dbReference type="Pfam" id="PF00400">
    <property type="entry name" value="WD40"/>
    <property type="match status" value="2"/>
</dbReference>
<evidence type="ECO:0000256" key="4">
    <source>
        <dbReference type="PROSITE-ProRule" id="PRU00221"/>
    </source>
</evidence>
<feature type="region of interest" description="Disordered" evidence="5">
    <location>
        <begin position="1060"/>
        <end position="1083"/>
    </location>
</feature>
<name>A0A8D2L2L8_VARKO</name>
<dbReference type="PROSITE" id="PS50082">
    <property type="entry name" value="WD_REPEATS_2"/>
    <property type="match status" value="3"/>
</dbReference>
<feature type="repeat" description="WD" evidence="4">
    <location>
        <begin position="379"/>
        <end position="412"/>
    </location>
</feature>
<dbReference type="SMART" id="SM00054">
    <property type="entry name" value="EFh"/>
    <property type="match status" value="1"/>
</dbReference>
<evidence type="ECO:0000313" key="8">
    <source>
        <dbReference type="Proteomes" id="UP000694545"/>
    </source>
</evidence>
<dbReference type="InterPro" id="IPR051242">
    <property type="entry name" value="WD-EF-hand_domain"/>
</dbReference>
<feature type="repeat" description="WD" evidence="4">
    <location>
        <begin position="518"/>
        <end position="559"/>
    </location>
</feature>
<evidence type="ECO:0000256" key="1">
    <source>
        <dbReference type="ARBA" id="ARBA00014901"/>
    </source>
</evidence>
<dbReference type="SUPFAM" id="SSF50978">
    <property type="entry name" value="WD40 repeat-like"/>
    <property type="match status" value="2"/>
</dbReference>
<dbReference type="InterPro" id="IPR036322">
    <property type="entry name" value="WD40_repeat_dom_sf"/>
</dbReference>
<dbReference type="PROSITE" id="PS50222">
    <property type="entry name" value="EF_HAND_2"/>
    <property type="match status" value="1"/>
</dbReference>
<dbReference type="InterPro" id="IPR001680">
    <property type="entry name" value="WD40_rpt"/>
</dbReference>
<dbReference type="Proteomes" id="UP000694545">
    <property type="component" value="Unplaced"/>
</dbReference>
<dbReference type="Pfam" id="PF13499">
    <property type="entry name" value="EF-hand_7"/>
    <property type="match status" value="1"/>
</dbReference>
<dbReference type="InterPro" id="IPR002048">
    <property type="entry name" value="EF_hand_dom"/>
</dbReference>
<dbReference type="SMART" id="SM00320">
    <property type="entry name" value="WD40"/>
    <property type="match status" value="9"/>
</dbReference>
<protein>
    <recommendedName>
        <fullName evidence="1">WD repeat-containing protein on Y chromosome</fullName>
    </recommendedName>
</protein>
<reference evidence="7" key="1">
    <citation type="submission" date="2025-08" db="UniProtKB">
        <authorList>
            <consortium name="Ensembl"/>
        </authorList>
    </citation>
    <scope>IDENTIFICATION</scope>
</reference>
<dbReference type="CDD" id="cd00051">
    <property type="entry name" value="EFh"/>
    <property type="match status" value="1"/>
</dbReference>
<feature type="compositionally biased region" description="Basic residues" evidence="5">
    <location>
        <begin position="671"/>
        <end position="682"/>
    </location>
</feature>
<reference evidence="7" key="2">
    <citation type="submission" date="2025-09" db="UniProtKB">
        <authorList>
            <consortium name="Ensembl"/>
        </authorList>
    </citation>
    <scope>IDENTIFICATION</scope>
</reference>